<feature type="domain" description="Coenzyme Q-binding protein COQ10 START" evidence="2">
    <location>
        <begin position="100"/>
        <end position="226"/>
    </location>
</feature>
<evidence type="ECO:0000256" key="1">
    <source>
        <dbReference type="ARBA" id="ARBA00008918"/>
    </source>
</evidence>
<dbReference type="Gene3D" id="3.30.530.20">
    <property type="match status" value="1"/>
</dbReference>
<dbReference type="SUPFAM" id="SSF55961">
    <property type="entry name" value="Bet v1-like"/>
    <property type="match status" value="1"/>
</dbReference>
<keyword evidence="5" id="KW-1185">Reference proteome</keyword>
<dbReference type="InterPro" id="IPR021309">
    <property type="entry name" value="YgaP-like_TM"/>
</dbReference>
<comment type="similarity">
    <text evidence="1">Belongs to the ribosome association toxin RatA family.</text>
</comment>
<dbReference type="PANTHER" id="PTHR33824:SF7">
    <property type="entry name" value="POLYKETIDE CYCLASE_DEHYDRASE AND LIPID TRANSPORT SUPERFAMILY PROTEIN"/>
    <property type="match status" value="1"/>
</dbReference>
<sequence length="237" mass="26468">MANYDAYEDSPRAGSLYENTTVINVSKTGRIVSAAAGTSLMYIGLAGISKSPVKALGRMLVGGYLLYRGLSGNCPLTAVIENNIRPRHARAVNIRSTFRVNRPPDEVYACWRKLDNLPMFMAHLHHVEVKDERYSHWTVKLAGDMKLEWDAEIVEDRENEFVSWRSLEGSAVANAGKVSFKELEDGGTELHVVITYRPPAGFAGAGIARLLNPAFERLVRNDVRNFKQYVEKSPNQI</sequence>
<feature type="domain" description="Inner membrane protein YgaP-like transmembrane" evidence="3">
    <location>
        <begin position="23"/>
        <end position="81"/>
    </location>
</feature>
<protein>
    <submittedName>
        <fullName evidence="4">Uncharacterized protein</fullName>
    </submittedName>
</protein>
<dbReference type="Pfam" id="PF11127">
    <property type="entry name" value="YgaP-like_TM"/>
    <property type="match status" value="1"/>
</dbReference>
<name>A0A512RSD0_9BACT</name>
<dbReference type="AlphaFoldDB" id="A0A512RSD0"/>
<evidence type="ECO:0000259" key="2">
    <source>
        <dbReference type="Pfam" id="PF03364"/>
    </source>
</evidence>
<dbReference type="RefSeq" id="WP_146867212.1">
    <property type="nucleotide sequence ID" value="NZ_BKAU01000007.1"/>
</dbReference>
<accession>A0A512RSD0</accession>
<dbReference type="PANTHER" id="PTHR33824">
    <property type="entry name" value="POLYKETIDE CYCLASE/DEHYDRASE AND LIPID TRANSPORT SUPERFAMILY PROTEIN"/>
    <property type="match status" value="1"/>
</dbReference>
<evidence type="ECO:0000313" key="5">
    <source>
        <dbReference type="Proteomes" id="UP000321436"/>
    </source>
</evidence>
<dbReference type="Pfam" id="PF03364">
    <property type="entry name" value="Polyketide_cyc"/>
    <property type="match status" value="1"/>
</dbReference>
<dbReference type="Proteomes" id="UP000321436">
    <property type="component" value="Unassembled WGS sequence"/>
</dbReference>
<dbReference type="CDD" id="cd07817">
    <property type="entry name" value="SRPBCC_8"/>
    <property type="match status" value="1"/>
</dbReference>
<dbReference type="InterPro" id="IPR047137">
    <property type="entry name" value="ORF3"/>
</dbReference>
<comment type="caution">
    <text evidence="4">The sequence shown here is derived from an EMBL/GenBank/DDBJ whole genome shotgun (WGS) entry which is preliminary data.</text>
</comment>
<organism evidence="4 5">
    <name type="scientific">Chitinophaga cymbidii</name>
    <dbReference type="NCBI Taxonomy" id="1096750"/>
    <lineage>
        <taxon>Bacteria</taxon>
        <taxon>Pseudomonadati</taxon>
        <taxon>Bacteroidota</taxon>
        <taxon>Chitinophagia</taxon>
        <taxon>Chitinophagales</taxon>
        <taxon>Chitinophagaceae</taxon>
        <taxon>Chitinophaga</taxon>
    </lineage>
</organism>
<proteinExistence type="inferred from homology"/>
<dbReference type="InterPro" id="IPR005031">
    <property type="entry name" value="COQ10_START"/>
</dbReference>
<evidence type="ECO:0000259" key="3">
    <source>
        <dbReference type="Pfam" id="PF11127"/>
    </source>
</evidence>
<dbReference type="OrthoDB" id="9797595at2"/>
<evidence type="ECO:0000313" key="4">
    <source>
        <dbReference type="EMBL" id="GEP98593.1"/>
    </source>
</evidence>
<dbReference type="InterPro" id="IPR023393">
    <property type="entry name" value="START-like_dom_sf"/>
</dbReference>
<dbReference type="EMBL" id="BKAU01000007">
    <property type="protein sequence ID" value="GEP98593.1"/>
    <property type="molecule type" value="Genomic_DNA"/>
</dbReference>
<reference evidence="4 5" key="1">
    <citation type="submission" date="2019-07" db="EMBL/GenBank/DDBJ databases">
        <title>Whole genome shotgun sequence of Chitinophaga cymbidii NBRC 109752.</title>
        <authorList>
            <person name="Hosoyama A."/>
            <person name="Uohara A."/>
            <person name="Ohji S."/>
            <person name="Ichikawa N."/>
        </authorList>
    </citation>
    <scope>NUCLEOTIDE SEQUENCE [LARGE SCALE GENOMIC DNA]</scope>
    <source>
        <strain evidence="4 5">NBRC 109752</strain>
    </source>
</reference>
<gene>
    <name evidence="4" type="ORF">CCY01nite_48530</name>
</gene>